<evidence type="ECO:0000313" key="10">
    <source>
        <dbReference type="Proteomes" id="UP000792457"/>
    </source>
</evidence>
<dbReference type="EMBL" id="KZ308920">
    <property type="protein sequence ID" value="KAG8235525.1"/>
    <property type="molecule type" value="Genomic_DNA"/>
</dbReference>
<protein>
    <submittedName>
        <fullName evidence="9">Uncharacterized protein</fullName>
    </submittedName>
</protein>
<feature type="region of interest" description="Disordered" evidence="7">
    <location>
        <begin position="1"/>
        <end position="21"/>
    </location>
</feature>
<sequence>MDYDSSTQTSNVCRGATEPDDFNQEEDDIMILARDEVVSVNSDGREEQQGIRNRFDRVQGTVERGSLNVLSAKFESLDYDICENNLLLDEDRSKGYKFVVKKNLARWLVFFMIGIITALIASLIDITIEELSGLKYGDVDKCVTHQCLLIPYMLWITANVIPVVFGSILVAYVEPCAAGSGIPQVKCYLNGVMVPRVVRIKTLLVKTVGVVCSVVGGLAVGKEGPMIHAGAVVAAGISQGKSTTFAKDLMLFKYFREDHEKRDFVSGGAAAGVAAAFGAPV</sequence>
<evidence type="ECO:0000256" key="2">
    <source>
        <dbReference type="ARBA" id="ARBA00022692"/>
    </source>
</evidence>
<name>A0A8K0KIL0_LADFU</name>
<feature type="compositionally biased region" description="Polar residues" evidence="7">
    <location>
        <begin position="1"/>
        <end position="12"/>
    </location>
</feature>
<keyword evidence="2 8" id="KW-0812">Transmembrane</keyword>
<dbReference type="SUPFAM" id="SSF81340">
    <property type="entry name" value="Clc chloride channel"/>
    <property type="match status" value="1"/>
</dbReference>
<proteinExistence type="predicted"/>
<evidence type="ECO:0000256" key="4">
    <source>
        <dbReference type="ARBA" id="ARBA00022989"/>
    </source>
</evidence>
<gene>
    <name evidence="9" type="ORF">J437_LFUL013487</name>
</gene>
<reference evidence="9" key="2">
    <citation type="submission" date="2017-10" db="EMBL/GenBank/DDBJ databases">
        <title>Ladona fulva Genome sequencing and assembly.</title>
        <authorList>
            <person name="Murali S."/>
            <person name="Richards S."/>
            <person name="Bandaranaike D."/>
            <person name="Bellair M."/>
            <person name="Blankenburg K."/>
            <person name="Chao H."/>
            <person name="Dinh H."/>
            <person name="Doddapaneni H."/>
            <person name="Dugan-Rocha S."/>
            <person name="Elkadiri S."/>
            <person name="Gnanaolivu R."/>
            <person name="Hernandez B."/>
            <person name="Skinner E."/>
            <person name="Javaid M."/>
            <person name="Lee S."/>
            <person name="Li M."/>
            <person name="Ming W."/>
            <person name="Munidasa M."/>
            <person name="Muniz J."/>
            <person name="Nguyen L."/>
            <person name="Hughes D."/>
            <person name="Osuji N."/>
            <person name="Pu L.-L."/>
            <person name="Puazo M."/>
            <person name="Qu C."/>
            <person name="Quiroz J."/>
            <person name="Raj R."/>
            <person name="Weissenberger G."/>
            <person name="Xin Y."/>
            <person name="Zou X."/>
            <person name="Han Y."/>
            <person name="Worley K."/>
            <person name="Muzny D."/>
            <person name="Gibbs R."/>
        </authorList>
    </citation>
    <scope>NUCLEOTIDE SEQUENCE</scope>
    <source>
        <strain evidence="9">Sampled in the wild</strain>
    </source>
</reference>
<evidence type="ECO:0000313" key="9">
    <source>
        <dbReference type="EMBL" id="KAG8235525.1"/>
    </source>
</evidence>
<evidence type="ECO:0000256" key="5">
    <source>
        <dbReference type="ARBA" id="ARBA00023122"/>
    </source>
</evidence>
<accession>A0A8K0KIL0</accession>
<evidence type="ECO:0000256" key="6">
    <source>
        <dbReference type="ARBA" id="ARBA00023136"/>
    </source>
</evidence>
<dbReference type="Gene3D" id="1.10.3080.10">
    <property type="entry name" value="Clc chloride channel"/>
    <property type="match status" value="1"/>
</dbReference>
<evidence type="ECO:0000256" key="7">
    <source>
        <dbReference type="SAM" id="MobiDB-lite"/>
    </source>
</evidence>
<dbReference type="GO" id="GO:0015108">
    <property type="term" value="F:chloride transmembrane transporter activity"/>
    <property type="evidence" value="ECO:0007669"/>
    <property type="project" value="InterPro"/>
</dbReference>
<dbReference type="InterPro" id="IPR051280">
    <property type="entry name" value="Cl-channel/antiporter"/>
</dbReference>
<evidence type="ECO:0000256" key="8">
    <source>
        <dbReference type="SAM" id="Phobius"/>
    </source>
</evidence>
<dbReference type="OrthoDB" id="428525at2759"/>
<keyword evidence="5" id="KW-0129">CBS domain</keyword>
<dbReference type="GO" id="GO:0005765">
    <property type="term" value="C:lysosomal membrane"/>
    <property type="evidence" value="ECO:0007669"/>
    <property type="project" value="TreeGrafter"/>
</dbReference>
<feature type="transmembrane region" description="Helical" evidence="8">
    <location>
        <begin position="107"/>
        <end position="128"/>
    </location>
</feature>
<dbReference type="Pfam" id="PF00654">
    <property type="entry name" value="Voltage_CLC"/>
    <property type="match status" value="1"/>
</dbReference>
<dbReference type="PRINTS" id="PR00762">
    <property type="entry name" value="CLCHANNEL"/>
</dbReference>
<keyword evidence="3" id="KW-0677">Repeat</keyword>
<feature type="non-terminal residue" evidence="9">
    <location>
        <position position="1"/>
    </location>
</feature>
<evidence type="ECO:0000256" key="1">
    <source>
        <dbReference type="ARBA" id="ARBA00004141"/>
    </source>
</evidence>
<dbReference type="InterPro" id="IPR014743">
    <property type="entry name" value="Cl-channel_core"/>
</dbReference>
<dbReference type="Proteomes" id="UP000792457">
    <property type="component" value="Unassembled WGS sequence"/>
</dbReference>
<keyword evidence="4 8" id="KW-1133">Transmembrane helix</keyword>
<dbReference type="PANTHER" id="PTHR11689">
    <property type="entry name" value="CHLORIDE CHANNEL PROTEIN CLC FAMILY MEMBER"/>
    <property type="match status" value="1"/>
</dbReference>
<feature type="transmembrane region" description="Helical" evidence="8">
    <location>
        <begin position="148"/>
        <end position="173"/>
    </location>
</feature>
<keyword evidence="10" id="KW-1185">Reference proteome</keyword>
<dbReference type="InterPro" id="IPR001807">
    <property type="entry name" value="ClC"/>
</dbReference>
<dbReference type="AlphaFoldDB" id="A0A8K0KIL0"/>
<dbReference type="PANTHER" id="PTHR11689:SF136">
    <property type="entry name" value="H(+)_CL(-) EXCHANGE TRANSPORTER 7"/>
    <property type="match status" value="1"/>
</dbReference>
<reference evidence="9" key="1">
    <citation type="submission" date="2013-04" db="EMBL/GenBank/DDBJ databases">
        <authorList>
            <person name="Qu J."/>
            <person name="Murali S.C."/>
            <person name="Bandaranaike D."/>
            <person name="Bellair M."/>
            <person name="Blankenburg K."/>
            <person name="Chao H."/>
            <person name="Dinh H."/>
            <person name="Doddapaneni H."/>
            <person name="Downs B."/>
            <person name="Dugan-Rocha S."/>
            <person name="Elkadiri S."/>
            <person name="Gnanaolivu R.D."/>
            <person name="Hernandez B."/>
            <person name="Javaid M."/>
            <person name="Jayaseelan J.C."/>
            <person name="Lee S."/>
            <person name="Li M."/>
            <person name="Ming W."/>
            <person name="Munidasa M."/>
            <person name="Muniz J."/>
            <person name="Nguyen L."/>
            <person name="Ongeri F."/>
            <person name="Osuji N."/>
            <person name="Pu L.-L."/>
            <person name="Puazo M."/>
            <person name="Qu C."/>
            <person name="Quiroz J."/>
            <person name="Raj R."/>
            <person name="Weissenberger G."/>
            <person name="Xin Y."/>
            <person name="Zou X."/>
            <person name="Han Y."/>
            <person name="Richards S."/>
            <person name="Worley K."/>
            <person name="Muzny D."/>
            <person name="Gibbs R."/>
        </authorList>
    </citation>
    <scope>NUCLEOTIDE SEQUENCE</scope>
    <source>
        <strain evidence="9">Sampled in the wild</strain>
    </source>
</reference>
<evidence type="ECO:0000256" key="3">
    <source>
        <dbReference type="ARBA" id="ARBA00022737"/>
    </source>
</evidence>
<comment type="subcellular location">
    <subcellularLocation>
        <location evidence="1">Membrane</location>
        <topology evidence="1">Multi-pass membrane protein</topology>
    </subcellularLocation>
</comment>
<comment type="caution">
    <text evidence="9">The sequence shown here is derived from an EMBL/GenBank/DDBJ whole genome shotgun (WGS) entry which is preliminary data.</text>
</comment>
<organism evidence="9 10">
    <name type="scientific">Ladona fulva</name>
    <name type="common">Scarce chaser dragonfly</name>
    <name type="synonym">Libellula fulva</name>
    <dbReference type="NCBI Taxonomy" id="123851"/>
    <lineage>
        <taxon>Eukaryota</taxon>
        <taxon>Metazoa</taxon>
        <taxon>Ecdysozoa</taxon>
        <taxon>Arthropoda</taxon>
        <taxon>Hexapoda</taxon>
        <taxon>Insecta</taxon>
        <taxon>Pterygota</taxon>
        <taxon>Palaeoptera</taxon>
        <taxon>Odonata</taxon>
        <taxon>Epiprocta</taxon>
        <taxon>Anisoptera</taxon>
        <taxon>Libelluloidea</taxon>
        <taxon>Libellulidae</taxon>
        <taxon>Ladona</taxon>
    </lineage>
</organism>
<keyword evidence="6 8" id="KW-0472">Membrane</keyword>